<dbReference type="GO" id="GO:0006355">
    <property type="term" value="P:regulation of DNA-templated transcription"/>
    <property type="evidence" value="ECO:0007669"/>
    <property type="project" value="InterPro"/>
</dbReference>
<dbReference type="RefSeq" id="WP_190829369.1">
    <property type="nucleotide sequence ID" value="NZ_CAWPPI010000054.1"/>
</dbReference>
<dbReference type="NCBIfam" id="TIGR02606">
    <property type="entry name" value="antidote_CC2985"/>
    <property type="match status" value="1"/>
</dbReference>
<dbReference type="InterPro" id="IPR038296">
    <property type="entry name" value="ParD_sf"/>
</dbReference>
<dbReference type="InterPro" id="IPR022789">
    <property type="entry name" value="ParD"/>
</dbReference>
<dbReference type="InterPro" id="IPR010985">
    <property type="entry name" value="Ribbon_hlx_hlx"/>
</dbReference>
<keyword evidence="5" id="KW-1185">Reference proteome</keyword>
<evidence type="ECO:0000313" key="5">
    <source>
        <dbReference type="Proteomes" id="UP000629098"/>
    </source>
</evidence>
<dbReference type="EMBL" id="JACXAE010000054">
    <property type="protein sequence ID" value="MBD2773498.1"/>
    <property type="molecule type" value="Genomic_DNA"/>
</dbReference>
<dbReference type="Proteomes" id="UP000629098">
    <property type="component" value="Unassembled WGS sequence"/>
</dbReference>
<reference evidence="4" key="1">
    <citation type="submission" date="2020-09" db="EMBL/GenBank/DDBJ databases">
        <title>Iningainema tapete sp. nov. (Scytonemataceae, Cyanobacteria) from greenhouses in central Florida (USA) produces two types of nodularin with biosynthetic potential for microcystin-LR and anabaenopeptins.</title>
        <authorList>
            <person name="Berthold D.E."/>
            <person name="Lefler F.W."/>
            <person name="Huang I.-S."/>
            <person name="Abdulla H."/>
            <person name="Zimba P.V."/>
            <person name="Laughinghouse H.D. IV."/>
        </authorList>
    </citation>
    <scope>NUCLEOTIDE SEQUENCE</scope>
    <source>
        <strain evidence="4">BLCCT55</strain>
    </source>
</reference>
<evidence type="ECO:0000256" key="1">
    <source>
        <dbReference type="ARBA" id="ARBA00008580"/>
    </source>
</evidence>
<dbReference type="PANTHER" id="PTHR36582">
    <property type="entry name" value="ANTITOXIN PARD"/>
    <property type="match status" value="1"/>
</dbReference>
<proteinExistence type="inferred from homology"/>
<accession>A0A8J6XG33</accession>
<evidence type="ECO:0000256" key="3">
    <source>
        <dbReference type="SAM" id="Coils"/>
    </source>
</evidence>
<protein>
    <submittedName>
        <fullName evidence="4">Type II toxin-antitoxin system ParD family antitoxin</fullName>
    </submittedName>
</protein>
<sequence length="94" mass="10793">MKVSLTPEVEQLIQEKINSGQYTSVSEMIAEGLRLLDERDKLRAARFAELKQKIREGIEAADRGELIDGEEVFAEIEEDIRRAEARMQEKEEVS</sequence>
<evidence type="ECO:0000313" key="4">
    <source>
        <dbReference type="EMBL" id="MBD2773498.1"/>
    </source>
</evidence>
<comment type="caution">
    <text evidence="4">The sequence shown here is derived from an EMBL/GenBank/DDBJ whole genome shotgun (WGS) entry which is preliminary data.</text>
</comment>
<gene>
    <name evidence="4" type="ORF">ICL16_15800</name>
</gene>
<feature type="coiled-coil region" evidence="3">
    <location>
        <begin position="66"/>
        <end position="93"/>
    </location>
</feature>
<keyword evidence="3" id="KW-0175">Coiled coil</keyword>
<organism evidence="4 5">
    <name type="scientific">Iningainema tapete BLCC-T55</name>
    <dbReference type="NCBI Taxonomy" id="2748662"/>
    <lineage>
        <taxon>Bacteria</taxon>
        <taxon>Bacillati</taxon>
        <taxon>Cyanobacteriota</taxon>
        <taxon>Cyanophyceae</taxon>
        <taxon>Nostocales</taxon>
        <taxon>Scytonemataceae</taxon>
        <taxon>Iningainema tapete</taxon>
    </lineage>
</organism>
<dbReference type="PANTHER" id="PTHR36582:SF2">
    <property type="entry name" value="ANTITOXIN PARD"/>
    <property type="match status" value="1"/>
</dbReference>
<dbReference type="Pfam" id="PF03693">
    <property type="entry name" value="ParD_antitoxin"/>
    <property type="match status" value="1"/>
</dbReference>
<comment type="similarity">
    <text evidence="1">Belongs to the ParD antitoxin family.</text>
</comment>
<dbReference type="AlphaFoldDB" id="A0A8J6XG33"/>
<name>A0A8J6XG33_9CYAN</name>
<dbReference type="SUPFAM" id="SSF47598">
    <property type="entry name" value="Ribbon-helix-helix"/>
    <property type="match status" value="1"/>
</dbReference>
<dbReference type="Gene3D" id="6.10.10.120">
    <property type="entry name" value="Antitoxin ParD1-like"/>
    <property type="match status" value="1"/>
</dbReference>
<keyword evidence="2" id="KW-1277">Toxin-antitoxin system</keyword>
<evidence type="ECO:0000256" key="2">
    <source>
        <dbReference type="ARBA" id="ARBA00022649"/>
    </source>
</evidence>